<accession>A0A3D9CML2</accession>
<keyword evidence="3" id="KW-1185">Reference proteome</keyword>
<reference evidence="2 3" key="1">
    <citation type="journal article" date="2006" name="Int. J. Syst. Evol. Microbiol.">
        <title>Chryseobacterium hispanicum sp. nov., isolated from the drinking water distribution system of Sevilla, Spain.</title>
        <authorList>
            <person name="Gallego V."/>
            <person name="Garcia M.T."/>
            <person name="Ventosa A."/>
        </authorList>
    </citation>
    <scope>NUCLEOTIDE SEQUENCE [LARGE SCALE GENOMIC DNA]</scope>
    <source>
        <strain evidence="2 3">KCTC 22104</strain>
    </source>
</reference>
<evidence type="ECO:0000313" key="3">
    <source>
        <dbReference type="Proteomes" id="UP000256326"/>
    </source>
</evidence>
<organism evidence="2 3">
    <name type="scientific">Epilithonimonas hispanica</name>
    <dbReference type="NCBI Taxonomy" id="358687"/>
    <lineage>
        <taxon>Bacteria</taxon>
        <taxon>Pseudomonadati</taxon>
        <taxon>Bacteroidota</taxon>
        <taxon>Flavobacteriia</taxon>
        <taxon>Flavobacteriales</taxon>
        <taxon>Weeksellaceae</taxon>
        <taxon>Chryseobacterium group</taxon>
        <taxon>Epilithonimonas</taxon>
    </lineage>
</organism>
<dbReference type="AlphaFoldDB" id="A0A3D9CML2"/>
<feature type="transmembrane region" description="Helical" evidence="1">
    <location>
        <begin position="35"/>
        <end position="53"/>
    </location>
</feature>
<dbReference type="Proteomes" id="UP000256326">
    <property type="component" value="Unassembled WGS sequence"/>
</dbReference>
<proteinExistence type="predicted"/>
<protein>
    <submittedName>
        <fullName evidence="2">Uncharacterized protein</fullName>
    </submittedName>
</protein>
<keyword evidence="1" id="KW-0472">Membrane</keyword>
<comment type="caution">
    <text evidence="2">The sequence shown here is derived from an EMBL/GenBank/DDBJ whole genome shotgun (WGS) entry which is preliminary data.</text>
</comment>
<gene>
    <name evidence="2" type="ORF">DRF58_15985</name>
</gene>
<sequence length="246" mass="29670">MKNDFNYIRNRISEHSIDELLEYSYNLLENQKKEIFPVWYVFILMKWTIIYGGKKRPSKILTIKKFGNIYNAISNFNQDHISQFIRTGDVDKGFQILYNQQFYLQKQVYKDIFYTQYALFYCIKGKYDIQNSFVQKTGLSVYDFLYVLQLFWLYLNMDVLEKDNVSFKGYIDSDFVNVAKEIIGEEKVLSFIKLLTLHPFNANKGINDYRHKIRDEDLQTMEMSFFTMFPFQLFKNQVRLVELNLR</sequence>
<evidence type="ECO:0000313" key="2">
    <source>
        <dbReference type="EMBL" id="REC66954.1"/>
    </source>
</evidence>
<keyword evidence="1" id="KW-0812">Transmembrane</keyword>
<dbReference type="EMBL" id="QNUG01000051">
    <property type="protein sequence ID" value="REC66954.1"/>
    <property type="molecule type" value="Genomic_DNA"/>
</dbReference>
<dbReference type="RefSeq" id="WP_116036854.1">
    <property type="nucleotide sequence ID" value="NZ_JBHLVV010000056.1"/>
</dbReference>
<dbReference type="OrthoDB" id="1218410at2"/>
<keyword evidence="1" id="KW-1133">Transmembrane helix</keyword>
<evidence type="ECO:0000256" key="1">
    <source>
        <dbReference type="SAM" id="Phobius"/>
    </source>
</evidence>
<name>A0A3D9CML2_9FLAO</name>